<protein>
    <recommendedName>
        <fullName evidence="10">Acetolactate synthase</fullName>
    </recommendedName>
</protein>
<evidence type="ECO:0000256" key="2">
    <source>
        <dbReference type="ARBA" id="ARBA00007812"/>
    </source>
</evidence>
<dbReference type="GO" id="GO:0050660">
    <property type="term" value="F:flavin adenine dinucleotide binding"/>
    <property type="evidence" value="ECO:0007669"/>
    <property type="project" value="TreeGrafter"/>
</dbReference>
<evidence type="ECO:0000313" key="9">
    <source>
        <dbReference type="Proteomes" id="UP000234331"/>
    </source>
</evidence>
<evidence type="ECO:0000256" key="1">
    <source>
        <dbReference type="ARBA" id="ARBA00001964"/>
    </source>
</evidence>
<evidence type="ECO:0000259" key="5">
    <source>
        <dbReference type="Pfam" id="PF00205"/>
    </source>
</evidence>
<dbReference type="Pfam" id="PF02775">
    <property type="entry name" value="TPP_enzyme_C"/>
    <property type="match status" value="1"/>
</dbReference>
<evidence type="ECO:0000256" key="3">
    <source>
        <dbReference type="ARBA" id="ARBA00023052"/>
    </source>
</evidence>
<name>A0A2I2KI05_9ACTN</name>
<evidence type="ECO:0000313" key="8">
    <source>
        <dbReference type="EMBL" id="SNQ45296.1"/>
    </source>
</evidence>
<dbReference type="CDD" id="cd07035">
    <property type="entry name" value="TPP_PYR_POX_like"/>
    <property type="match status" value="1"/>
</dbReference>
<dbReference type="GO" id="GO:0005948">
    <property type="term" value="C:acetolactate synthase complex"/>
    <property type="evidence" value="ECO:0007669"/>
    <property type="project" value="TreeGrafter"/>
</dbReference>
<dbReference type="RefSeq" id="WP_101829499.1">
    <property type="nucleotide sequence ID" value="NZ_FZMO01000001.1"/>
</dbReference>
<dbReference type="GO" id="GO:0030976">
    <property type="term" value="F:thiamine pyrophosphate binding"/>
    <property type="evidence" value="ECO:0007669"/>
    <property type="project" value="InterPro"/>
</dbReference>
<proteinExistence type="inferred from homology"/>
<dbReference type="GO" id="GO:0009097">
    <property type="term" value="P:isoleucine biosynthetic process"/>
    <property type="evidence" value="ECO:0007669"/>
    <property type="project" value="TreeGrafter"/>
</dbReference>
<dbReference type="InterPro" id="IPR029035">
    <property type="entry name" value="DHS-like_NAD/FAD-binding_dom"/>
</dbReference>
<comment type="similarity">
    <text evidence="2 4">Belongs to the TPP enzyme family.</text>
</comment>
<dbReference type="SUPFAM" id="SSF52467">
    <property type="entry name" value="DHS-like NAD/FAD-binding domain"/>
    <property type="match status" value="1"/>
</dbReference>
<feature type="domain" description="Thiamine pyrophosphate enzyme TPP-binding" evidence="6">
    <location>
        <begin position="396"/>
        <end position="542"/>
    </location>
</feature>
<comment type="cofactor">
    <cofactor evidence="1">
        <name>thiamine diphosphate</name>
        <dbReference type="ChEBI" id="CHEBI:58937"/>
    </cofactor>
</comment>
<dbReference type="InterPro" id="IPR045229">
    <property type="entry name" value="TPP_enz"/>
</dbReference>
<evidence type="ECO:0008006" key="10">
    <source>
        <dbReference type="Google" id="ProtNLM"/>
    </source>
</evidence>
<dbReference type="InterPro" id="IPR029061">
    <property type="entry name" value="THDP-binding"/>
</dbReference>
<gene>
    <name evidence="8" type="ORF">FRACA_10055</name>
</gene>
<evidence type="ECO:0000256" key="4">
    <source>
        <dbReference type="RuleBase" id="RU362132"/>
    </source>
</evidence>
<dbReference type="OrthoDB" id="3203527at2"/>
<dbReference type="PROSITE" id="PS00187">
    <property type="entry name" value="TPP_ENZYMES"/>
    <property type="match status" value="1"/>
</dbReference>
<dbReference type="SUPFAM" id="SSF52518">
    <property type="entry name" value="Thiamin diphosphate-binding fold (THDP-binding)"/>
    <property type="match status" value="2"/>
</dbReference>
<feature type="domain" description="Thiamine pyrophosphate enzyme central" evidence="5">
    <location>
        <begin position="200"/>
        <end position="332"/>
    </location>
</feature>
<feature type="domain" description="Thiamine pyrophosphate enzyme N-terminal TPP-binding" evidence="7">
    <location>
        <begin position="14"/>
        <end position="118"/>
    </location>
</feature>
<keyword evidence="3 4" id="KW-0786">Thiamine pyrophosphate</keyword>
<dbReference type="GO" id="GO:0000287">
    <property type="term" value="F:magnesium ion binding"/>
    <property type="evidence" value="ECO:0007669"/>
    <property type="project" value="InterPro"/>
</dbReference>
<dbReference type="CDD" id="cd00568">
    <property type="entry name" value="TPP_enzymes"/>
    <property type="match status" value="1"/>
</dbReference>
<evidence type="ECO:0000259" key="7">
    <source>
        <dbReference type="Pfam" id="PF02776"/>
    </source>
</evidence>
<dbReference type="InterPro" id="IPR000399">
    <property type="entry name" value="TPP-bd_CS"/>
</dbReference>
<reference evidence="8 9" key="1">
    <citation type="submission" date="2017-06" db="EMBL/GenBank/DDBJ databases">
        <authorList>
            <person name="Kim H.J."/>
            <person name="Triplett B.A."/>
        </authorList>
    </citation>
    <scope>NUCLEOTIDE SEQUENCE [LARGE SCALE GENOMIC DNA]</scope>
    <source>
        <strain evidence="8">FRACA_ARgP5</strain>
    </source>
</reference>
<dbReference type="Pfam" id="PF00205">
    <property type="entry name" value="TPP_enzyme_M"/>
    <property type="match status" value="1"/>
</dbReference>
<dbReference type="InterPro" id="IPR012000">
    <property type="entry name" value="Thiamin_PyroP_enz_cen_dom"/>
</dbReference>
<dbReference type="PANTHER" id="PTHR18968">
    <property type="entry name" value="THIAMINE PYROPHOSPHATE ENZYMES"/>
    <property type="match status" value="1"/>
</dbReference>
<dbReference type="Gene3D" id="3.40.50.1220">
    <property type="entry name" value="TPP-binding domain"/>
    <property type="match status" value="1"/>
</dbReference>
<dbReference type="GO" id="GO:0009099">
    <property type="term" value="P:L-valine biosynthetic process"/>
    <property type="evidence" value="ECO:0007669"/>
    <property type="project" value="TreeGrafter"/>
</dbReference>
<organism evidence="8 9">
    <name type="scientific">Frankia canadensis</name>
    <dbReference type="NCBI Taxonomy" id="1836972"/>
    <lineage>
        <taxon>Bacteria</taxon>
        <taxon>Bacillati</taxon>
        <taxon>Actinomycetota</taxon>
        <taxon>Actinomycetes</taxon>
        <taxon>Frankiales</taxon>
        <taxon>Frankiaceae</taxon>
        <taxon>Frankia</taxon>
    </lineage>
</organism>
<dbReference type="EMBL" id="FZMO01000001">
    <property type="protein sequence ID" value="SNQ45296.1"/>
    <property type="molecule type" value="Genomic_DNA"/>
</dbReference>
<dbReference type="PANTHER" id="PTHR18968:SF13">
    <property type="entry name" value="ACETOLACTATE SYNTHASE CATALYTIC SUBUNIT, MITOCHONDRIAL"/>
    <property type="match status" value="1"/>
</dbReference>
<dbReference type="InterPro" id="IPR012001">
    <property type="entry name" value="Thiamin_PyroP_enz_TPP-bd_dom"/>
</dbReference>
<dbReference type="Pfam" id="PF02776">
    <property type="entry name" value="TPP_enzyme_N"/>
    <property type="match status" value="1"/>
</dbReference>
<dbReference type="AlphaFoldDB" id="A0A2I2KI05"/>
<sequence length="557" mass="58663">MSGSDEAGPGNPKKVYSVIARALVEHGTEVIFGMLGDANMMIADDLARVHGVRYVSTSREDGAVLMADGYARVSGRLGVATVTQGPGLTNTVTALVEAARARTPVVVVCGDTPPDVDEHLQDIEQREIVLGSGAGFVQVRSARTAAGDVAVAVRRAWEERRPIVLNAPTHVQLADAEAEYVPVAAEQPGRQAIVPDPEALDRAVGLVASARRPVILAGRGAVQSGARDTLLRLASILGAPVATTLGAKDYFADSPFNLGLFGTLSTSVATTEILKADCVVAFGASLNRFTAADGSFLKDRRVVQVDTDPTAIARWRSVDVGIFADATATAAAMCEYLQEMDAQPSSFCSPALAEALAGFQAEREFRDRSTETTVDLRTALIRLDKLLPADRGVASDAGMFCTAVWRYLHVPEPAAFVWANNFGSVGLCLAEAVGAAVAAPGRPSVAVMGDGGFMMGGILEFNTAVRHGLDLIVIVVNDGAYGAEYYNLTELGMDPALAWMSWPDFAAVADALGGRGMTVHSLADLELVSEAVAKRDRPLLIDLRVDVEVSASVRRQG</sequence>
<dbReference type="InterPro" id="IPR011766">
    <property type="entry name" value="TPP_enzyme_TPP-bd"/>
</dbReference>
<dbReference type="GO" id="GO:0003984">
    <property type="term" value="F:acetolactate synthase activity"/>
    <property type="evidence" value="ECO:0007669"/>
    <property type="project" value="TreeGrafter"/>
</dbReference>
<dbReference type="Gene3D" id="3.40.50.970">
    <property type="match status" value="2"/>
</dbReference>
<keyword evidence="9" id="KW-1185">Reference proteome</keyword>
<evidence type="ECO:0000259" key="6">
    <source>
        <dbReference type="Pfam" id="PF02775"/>
    </source>
</evidence>
<accession>A0A2I2KI05</accession>
<dbReference type="Proteomes" id="UP000234331">
    <property type="component" value="Unassembled WGS sequence"/>
</dbReference>